<protein>
    <submittedName>
        <fullName evidence="1">Uncharacterized protein</fullName>
    </submittedName>
</protein>
<name>A0A8C3QZV5_9PASS</name>
<organism evidence="1 2">
    <name type="scientific">Cyanoderma ruficeps</name>
    <name type="common">rufous-capped babbler</name>
    <dbReference type="NCBI Taxonomy" id="181631"/>
    <lineage>
        <taxon>Eukaryota</taxon>
        <taxon>Metazoa</taxon>
        <taxon>Chordata</taxon>
        <taxon>Craniata</taxon>
        <taxon>Vertebrata</taxon>
        <taxon>Euteleostomi</taxon>
        <taxon>Archelosauria</taxon>
        <taxon>Archosauria</taxon>
        <taxon>Dinosauria</taxon>
        <taxon>Saurischia</taxon>
        <taxon>Theropoda</taxon>
        <taxon>Coelurosauria</taxon>
        <taxon>Aves</taxon>
        <taxon>Neognathae</taxon>
        <taxon>Neoaves</taxon>
        <taxon>Telluraves</taxon>
        <taxon>Australaves</taxon>
        <taxon>Passeriformes</taxon>
        <taxon>Sylvioidea</taxon>
        <taxon>Timaliidae</taxon>
        <taxon>Cyanoderma</taxon>
    </lineage>
</organism>
<evidence type="ECO:0000313" key="1">
    <source>
        <dbReference type="Ensembl" id="ENSCRFP00000013515.1"/>
    </source>
</evidence>
<evidence type="ECO:0000313" key="2">
    <source>
        <dbReference type="Proteomes" id="UP000694396"/>
    </source>
</evidence>
<reference evidence="1" key="2">
    <citation type="submission" date="2025-09" db="UniProtKB">
        <authorList>
            <consortium name="Ensembl"/>
        </authorList>
    </citation>
    <scope>IDENTIFICATION</scope>
</reference>
<accession>A0A8C3QZV5</accession>
<keyword evidence="2" id="KW-1185">Reference proteome</keyword>
<proteinExistence type="predicted"/>
<dbReference type="AlphaFoldDB" id="A0A8C3QZV5"/>
<dbReference type="Ensembl" id="ENSCRFT00000013987.1">
    <property type="protein sequence ID" value="ENSCRFP00000013515.1"/>
    <property type="gene ID" value="ENSCRFG00000010463.1"/>
</dbReference>
<reference evidence="1" key="1">
    <citation type="submission" date="2025-08" db="UniProtKB">
        <authorList>
            <consortium name="Ensembl"/>
        </authorList>
    </citation>
    <scope>IDENTIFICATION</scope>
</reference>
<sequence length="146" mass="16367">IGKSQKSNACKICIKSGLCPETCCSHRETCCSHRETCCIRRETCCSHRETCCIHRETCCKTCCSHRETCCSHRETCCIHRETCCSHRQTSACGDTRGGHQDPAGATSAFGNRKTCTRNQKDVKSWGGNSVRNDYPELRSLWATQTH</sequence>
<dbReference type="Proteomes" id="UP000694396">
    <property type="component" value="Unplaced"/>
</dbReference>